<reference evidence="3 4" key="1">
    <citation type="journal article" date="2014" name="Nature">
        <title>An environmental bacterial taxon with a large and distinct metabolic repertoire.</title>
        <authorList>
            <person name="Wilson M.C."/>
            <person name="Mori T."/>
            <person name="Ruckert C."/>
            <person name="Uria A.R."/>
            <person name="Helf M.J."/>
            <person name="Takada K."/>
            <person name="Gernert C."/>
            <person name="Steffens U.A."/>
            <person name="Heycke N."/>
            <person name="Schmitt S."/>
            <person name="Rinke C."/>
            <person name="Helfrich E.J."/>
            <person name="Brachmann A.O."/>
            <person name="Gurgui C."/>
            <person name="Wakimoto T."/>
            <person name="Kracht M."/>
            <person name="Crusemann M."/>
            <person name="Hentschel U."/>
            <person name="Abe I."/>
            <person name="Matsunaga S."/>
            <person name="Kalinowski J."/>
            <person name="Takeyama H."/>
            <person name="Piel J."/>
        </authorList>
    </citation>
    <scope>NUCLEOTIDE SEQUENCE [LARGE SCALE GENOMIC DNA]</scope>
    <source>
        <strain evidence="4">TSY2</strain>
    </source>
</reference>
<evidence type="ECO:0000259" key="2">
    <source>
        <dbReference type="Pfam" id="PF21706"/>
    </source>
</evidence>
<feature type="domain" description="Sulfide dehydrogenase [flavocytochrome c] flavoprotein chain central" evidence="2">
    <location>
        <begin position="74"/>
        <end position="189"/>
    </location>
</feature>
<keyword evidence="4" id="KW-1185">Reference proteome</keyword>
<feature type="non-terminal residue" evidence="3">
    <location>
        <position position="1"/>
    </location>
</feature>
<dbReference type="InterPro" id="IPR049386">
    <property type="entry name" value="FCSD_central"/>
</dbReference>
<feature type="domain" description="Flavocytochrome c sulphide dehydrogenase flavin-binding" evidence="1">
    <location>
        <begin position="267"/>
        <end position="333"/>
    </location>
</feature>
<evidence type="ECO:0000313" key="3">
    <source>
        <dbReference type="EMBL" id="ETW99125.1"/>
    </source>
</evidence>
<evidence type="ECO:0000259" key="1">
    <source>
        <dbReference type="Pfam" id="PF09242"/>
    </source>
</evidence>
<dbReference type="GO" id="GO:0050660">
    <property type="term" value="F:flavin adenine dinucleotide binding"/>
    <property type="evidence" value="ECO:0007669"/>
    <property type="project" value="InterPro"/>
</dbReference>
<evidence type="ECO:0000313" key="4">
    <source>
        <dbReference type="Proteomes" id="UP000019140"/>
    </source>
</evidence>
<dbReference type="InterPro" id="IPR015323">
    <property type="entry name" value="FlavoCytC_S_DH_flav-bd"/>
</dbReference>
<dbReference type="Proteomes" id="UP000019140">
    <property type="component" value="Unassembled WGS sequence"/>
</dbReference>
<dbReference type="AlphaFoldDB" id="W4LN23"/>
<name>W4LN23_9BACT</name>
<dbReference type="InterPro" id="IPR016156">
    <property type="entry name" value="FAD/NAD-linked_Rdtase_dimer_sf"/>
</dbReference>
<dbReference type="InterPro" id="IPR036188">
    <property type="entry name" value="FAD/NAD-bd_sf"/>
</dbReference>
<dbReference type="InterPro" id="IPR037092">
    <property type="entry name" value="FlavoCytC_S_DH_flav-bd_sf"/>
</dbReference>
<dbReference type="SUPFAM" id="SSF51905">
    <property type="entry name" value="FAD/NAD(P)-binding domain"/>
    <property type="match status" value="2"/>
</dbReference>
<dbReference type="Gene3D" id="3.50.50.60">
    <property type="entry name" value="FAD/NAD(P)-binding domain"/>
    <property type="match status" value="2"/>
</dbReference>
<dbReference type="Pfam" id="PF09242">
    <property type="entry name" value="FCSD-flav_bind"/>
    <property type="match status" value="1"/>
</dbReference>
<dbReference type="PANTHER" id="PTHR43755:SF1">
    <property type="entry name" value="FAD-DEPENDENT PYRIDINE NUCLEOTIDE-DISULPHIDE OXIDOREDUCTASE"/>
    <property type="match status" value="1"/>
</dbReference>
<dbReference type="PANTHER" id="PTHR43755">
    <property type="match status" value="1"/>
</dbReference>
<gene>
    <name evidence="3" type="ORF">ETSY2_41550</name>
</gene>
<organism evidence="3 4">
    <name type="scientific">Candidatus Entotheonella gemina</name>
    <dbReference type="NCBI Taxonomy" id="1429439"/>
    <lineage>
        <taxon>Bacteria</taxon>
        <taxon>Pseudomonadati</taxon>
        <taxon>Nitrospinota/Tectimicrobiota group</taxon>
        <taxon>Candidatus Tectimicrobiota</taxon>
        <taxon>Candidatus Entotheonellia</taxon>
        <taxon>Candidatus Entotheonellales</taxon>
        <taxon>Candidatus Entotheonellaceae</taxon>
        <taxon>Candidatus Entotheonella</taxon>
    </lineage>
</organism>
<dbReference type="FunFam" id="3.50.50.60:FF:000234">
    <property type="entry name" value="Flavocytochrome C sulfide dehydrogenase"/>
    <property type="match status" value="1"/>
</dbReference>
<protein>
    <submittedName>
        <fullName evidence="3">Uncharacterized protein</fullName>
    </submittedName>
</protein>
<dbReference type="Gene3D" id="3.90.760.10">
    <property type="entry name" value="Flavocytochrome c sulphide dehydrogenase, flavin-binding domain"/>
    <property type="match status" value="1"/>
</dbReference>
<accession>W4LN23</accession>
<comment type="caution">
    <text evidence="3">The sequence shown here is derived from an EMBL/GenBank/DDBJ whole genome shotgun (WGS) entry which is preliminary data.</text>
</comment>
<sequence>RKDGNAPHGVNVVHDMATKIDPAARKVSLKSGSVMEYDRLVISPGIDLKWGALEGYDEAASKAMPHAWKAGPQTLLLRKQLEAMPDGGVVLIAPPANPFRCPPGPYERASMIAHYLKTNKPKSKIIILDAKEKFSKQALFMGGWEELYGEMIEWRAASAGGSVSRVDPKAMTVETEFGDEKGDVINVIPPQSAGRIAVDAGLANDKGWCPVDQQTFESTMHKNIHVISNACIAGKMPKSGYAANSQAKACAAAVAAMLKGEQPGGVSFINICYSLVAPDYGISVAAVYRLTDKGIVGVKGAGGVSPASAPDSFRRNEAKYAAGWYDSITSDMFG</sequence>
<dbReference type="EMBL" id="AZHX01001873">
    <property type="protein sequence ID" value="ETW99125.1"/>
    <property type="molecule type" value="Genomic_DNA"/>
</dbReference>
<dbReference type="GO" id="GO:0016491">
    <property type="term" value="F:oxidoreductase activity"/>
    <property type="evidence" value="ECO:0007669"/>
    <property type="project" value="InterPro"/>
</dbReference>
<dbReference type="HOGENOM" id="CLU_830285_0_0_7"/>
<dbReference type="SUPFAM" id="SSF55424">
    <property type="entry name" value="FAD/NAD-linked reductases, dimerisation (C-terminal) domain"/>
    <property type="match status" value="1"/>
</dbReference>
<proteinExistence type="predicted"/>
<dbReference type="PATRIC" id="fig|1429439.4.peg.6985"/>
<dbReference type="InterPro" id="IPR052541">
    <property type="entry name" value="SQRD"/>
</dbReference>
<dbReference type="Pfam" id="PF21706">
    <property type="entry name" value="FCSD_central"/>
    <property type="match status" value="1"/>
</dbReference>